<dbReference type="PROSITE" id="PS50011">
    <property type="entry name" value="PROTEIN_KINASE_DOM"/>
    <property type="match status" value="1"/>
</dbReference>
<comment type="caution">
    <text evidence="3">The sequence shown here is derived from an EMBL/GenBank/DDBJ whole genome shotgun (WGS) entry which is preliminary data.</text>
</comment>
<feature type="region of interest" description="Disordered" evidence="1">
    <location>
        <begin position="312"/>
        <end position="346"/>
    </location>
</feature>
<accession>A0A9N9GE73</accession>
<feature type="compositionally biased region" description="Polar residues" evidence="1">
    <location>
        <begin position="317"/>
        <end position="335"/>
    </location>
</feature>
<dbReference type="Gene3D" id="1.10.510.10">
    <property type="entry name" value="Transferase(Phosphotransferase) domain 1"/>
    <property type="match status" value="1"/>
</dbReference>
<dbReference type="Pfam" id="PF00069">
    <property type="entry name" value="Pkinase"/>
    <property type="match status" value="1"/>
</dbReference>
<evidence type="ECO:0000313" key="4">
    <source>
        <dbReference type="Proteomes" id="UP000789706"/>
    </source>
</evidence>
<name>A0A9N9GE73_9GLOM</name>
<evidence type="ECO:0000256" key="1">
    <source>
        <dbReference type="SAM" id="MobiDB-lite"/>
    </source>
</evidence>
<feature type="non-terminal residue" evidence="3">
    <location>
        <position position="796"/>
    </location>
</feature>
<proteinExistence type="predicted"/>
<feature type="region of interest" description="Disordered" evidence="1">
    <location>
        <begin position="374"/>
        <end position="407"/>
    </location>
</feature>
<evidence type="ECO:0000313" key="3">
    <source>
        <dbReference type="EMBL" id="CAG8600047.1"/>
    </source>
</evidence>
<keyword evidence="4" id="KW-1185">Reference proteome</keyword>
<dbReference type="SUPFAM" id="SSF56112">
    <property type="entry name" value="Protein kinase-like (PK-like)"/>
    <property type="match status" value="1"/>
</dbReference>
<dbReference type="PANTHER" id="PTHR24362:SF309">
    <property type="entry name" value="PROTEIN KINASE DOMAIN-CONTAINING PROTEIN"/>
    <property type="match status" value="1"/>
</dbReference>
<dbReference type="GO" id="GO:0004672">
    <property type="term" value="F:protein kinase activity"/>
    <property type="evidence" value="ECO:0007669"/>
    <property type="project" value="InterPro"/>
</dbReference>
<dbReference type="Proteomes" id="UP000789706">
    <property type="component" value="Unassembled WGS sequence"/>
</dbReference>
<feature type="domain" description="Protein kinase" evidence="2">
    <location>
        <begin position="424"/>
        <end position="683"/>
    </location>
</feature>
<dbReference type="GO" id="GO:0005524">
    <property type="term" value="F:ATP binding"/>
    <property type="evidence" value="ECO:0007669"/>
    <property type="project" value="InterPro"/>
</dbReference>
<gene>
    <name evidence="3" type="ORF">DEBURN_LOCUS9472</name>
</gene>
<dbReference type="InterPro" id="IPR011009">
    <property type="entry name" value="Kinase-like_dom_sf"/>
</dbReference>
<organism evidence="3 4">
    <name type="scientific">Diversispora eburnea</name>
    <dbReference type="NCBI Taxonomy" id="1213867"/>
    <lineage>
        <taxon>Eukaryota</taxon>
        <taxon>Fungi</taxon>
        <taxon>Fungi incertae sedis</taxon>
        <taxon>Mucoromycota</taxon>
        <taxon>Glomeromycotina</taxon>
        <taxon>Glomeromycetes</taxon>
        <taxon>Diversisporales</taxon>
        <taxon>Diversisporaceae</taxon>
        <taxon>Diversispora</taxon>
    </lineage>
</organism>
<dbReference type="SMART" id="SM00220">
    <property type="entry name" value="S_TKc"/>
    <property type="match status" value="1"/>
</dbReference>
<evidence type="ECO:0000259" key="2">
    <source>
        <dbReference type="PROSITE" id="PS50011"/>
    </source>
</evidence>
<dbReference type="PANTHER" id="PTHR24362">
    <property type="entry name" value="SERINE/THREONINE-PROTEIN KINASE NEK"/>
    <property type="match status" value="1"/>
</dbReference>
<dbReference type="OrthoDB" id="2449239at2759"/>
<dbReference type="InterPro" id="IPR000719">
    <property type="entry name" value="Prot_kinase_dom"/>
</dbReference>
<dbReference type="EMBL" id="CAJVPK010001849">
    <property type="protein sequence ID" value="CAG8600047.1"/>
    <property type="molecule type" value="Genomic_DNA"/>
</dbReference>
<protein>
    <submittedName>
        <fullName evidence="3">11244_t:CDS:1</fullName>
    </submittedName>
</protein>
<feature type="compositionally biased region" description="Low complexity" evidence="1">
    <location>
        <begin position="388"/>
        <end position="407"/>
    </location>
</feature>
<dbReference type="AlphaFoldDB" id="A0A9N9GE73"/>
<reference evidence="3" key="1">
    <citation type="submission" date="2021-06" db="EMBL/GenBank/DDBJ databases">
        <authorList>
            <person name="Kallberg Y."/>
            <person name="Tangrot J."/>
            <person name="Rosling A."/>
        </authorList>
    </citation>
    <scope>NUCLEOTIDE SEQUENCE</scope>
    <source>
        <strain evidence="3">AZ414A</strain>
    </source>
</reference>
<sequence>MDDNNKFGVLMIDEKTRILVVKNIKCTLNHNVINQRFGFFSQKQEIYLTVQYGDDEGSTKSARLRKGQDKKKKAYYTESITLPITKVSEEFKVTCYDGKDVGNILGVTKDTLKDALNRRGAQDDVGKGRKVQLELSRGGEIVGEVTLYLMFLGVEAPRQQMRQIELESLRGTIIGVMIIDNIRIKNLNGHRGHLRVMLGDEKASTEKYFRTTDNTECPYAIVLPEEDLWLKLMNGGQVSVPEISFYTGSSLAATANLKISMHKFLNPLQLLPHTEEVLIDLHELSEANVMHLGSLTQKDKLEYLHHENDDYDRINISPVSPSNTTPESLEQQSIPSDEDLDPSITQPVMQPMQQPMQQRMQQRIPPIEIIPIQSRQTSTSTMDGRCDSPSIYSNSTSPSSLSKSIRSTKSKKLDNSLRIICQRYVIVSPVSAGPHKTFNKNASRNRVYLAKHLFTDCDYICKEHFHPSSFSNEIKHLRNLKSDYIVKWADLERCEDGGGIIVLENYGESLDNIYHRFRKLHNIVELFYNICGAVQFLYNHGVVHTDLCPSNIICEQRTNTNIKLCDLEHVKFKDDVINGSTSQQQALTIGFAPPEFFNPNQEILYAEHNQDIFSVGAIFYFLYTKKLLYKDTEDLNSLCREFETKIKEEIPQEDISNIIIKSCRVNPEDRWGISELWLPQSQYCAGSIVDLSALLADTRSWQASAQSNRTEYSSETQTLWIEFIPIYTSLMKILTLNSPTLLLEHFRASSSFTSRQRFPEVMRLSLYVAPLPVDLSALPEIPDLDVFTILFQVLYR</sequence>